<accession>A0A915L6T2</accession>
<organism evidence="1 2">
    <name type="scientific">Romanomermis culicivorax</name>
    <name type="common">Nematode worm</name>
    <dbReference type="NCBI Taxonomy" id="13658"/>
    <lineage>
        <taxon>Eukaryota</taxon>
        <taxon>Metazoa</taxon>
        <taxon>Ecdysozoa</taxon>
        <taxon>Nematoda</taxon>
        <taxon>Enoplea</taxon>
        <taxon>Dorylaimia</taxon>
        <taxon>Mermithida</taxon>
        <taxon>Mermithoidea</taxon>
        <taxon>Mermithidae</taxon>
        <taxon>Romanomermis</taxon>
    </lineage>
</organism>
<reference evidence="2" key="1">
    <citation type="submission" date="2022-11" db="UniProtKB">
        <authorList>
            <consortium name="WormBaseParasite"/>
        </authorList>
    </citation>
    <scope>IDENTIFICATION</scope>
</reference>
<dbReference type="WBParaSite" id="nRc.2.0.1.t46507-RA">
    <property type="protein sequence ID" value="nRc.2.0.1.t46507-RA"/>
    <property type="gene ID" value="nRc.2.0.1.g46507"/>
</dbReference>
<dbReference type="AlphaFoldDB" id="A0A915L6T2"/>
<sequence length="77" mass="9164">MPNILCLEFMDSFDKRYNAEKSTPRNAQNFVLLLIGQTEPTYFANFVFRLRFEREMAINALYNVQTNGRFVDFPFKI</sequence>
<evidence type="ECO:0000313" key="1">
    <source>
        <dbReference type="Proteomes" id="UP000887565"/>
    </source>
</evidence>
<evidence type="ECO:0000313" key="2">
    <source>
        <dbReference type="WBParaSite" id="nRc.2.0.1.t46507-RA"/>
    </source>
</evidence>
<proteinExistence type="predicted"/>
<name>A0A915L6T2_ROMCU</name>
<dbReference type="Proteomes" id="UP000887565">
    <property type="component" value="Unplaced"/>
</dbReference>
<protein>
    <submittedName>
        <fullName evidence="2">Uncharacterized protein</fullName>
    </submittedName>
</protein>
<keyword evidence="1" id="KW-1185">Reference proteome</keyword>